<evidence type="ECO:0000313" key="2">
    <source>
        <dbReference type="Proteomes" id="UP000018419"/>
    </source>
</evidence>
<proteinExistence type="predicted"/>
<gene>
    <name evidence="1" type="ORF">ACIRA0001_2459</name>
</gene>
<protein>
    <submittedName>
        <fullName evidence="1">Uncharacterized protein</fullName>
    </submittedName>
</protein>
<dbReference type="Proteomes" id="UP000018419">
    <property type="component" value="Unassembled WGS sequence"/>
</dbReference>
<evidence type="ECO:0000313" key="1">
    <source>
        <dbReference type="EMBL" id="EET83664.1"/>
    </source>
</evidence>
<comment type="caution">
    <text evidence="1">The sequence shown here is derived from an EMBL/GenBank/DDBJ whole genome shotgun (WGS) entry which is preliminary data.</text>
</comment>
<accession>A0ABP2GPH1</accession>
<name>A0ABP2GPH1_ACIRA</name>
<sequence length="42" mass="4911">MIGFLKDKLLKQLDTSYLKTVFYFPNLGSKCRHGNPPKNKRI</sequence>
<organism evidence="1 2">
    <name type="scientific">Acinetobacter radioresistens SK82</name>
    <dbReference type="NCBI Taxonomy" id="596318"/>
    <lineage>
        <taxon>Bacteria</taxon>
        <taxon>Pseudomonadati</taxon>
        <taxon>Pseudomonadota</taxon>
        <taxon>Gammaproteobacteria</taxon>
        <taxon>Moraxellales</taxon>
        <taxon>Moraxellaceae</taxon>
        <taxon>Acinetobacter</taxon>
    </lineage>
</organism>
<keyword evidence="2" id="KW-1185">Reference proteome</keyword>
<dbReference type="EMBL" id="ACVR01000013">
    <property type="protein sequence ID" value="EET83664.1"/>
    <property type="molecule type" value="Genomic_DNA"/>
</dbReference>
<reference evidence="1 2" key="1">
    <citation type="submission" date="2009-07" db="EMBL/GenBank/DDBJ databases">
        <authorList>
            <person name="Madupu R."/>
            <person name="Durkin A.S."/>
            <person name="Torralba M."/>
            <person name="Methe B."/>
            <person name="Sutton G.G."/>
            <person name="Strausberg R.L."/>
            <person name="Nelson K.E."/>
        </authorList>
    </citation>
    <scope>NUCLEOTIDE SEQUENCE [LARGE SCALE GENOMIC DNA]</scope>
    <source>
        <strain evidence="1 2">SK82</strain>
    </source>
</reference>